<organism evidence="1 2">
    <name type="scientific">Auriscalpium vulgare</name>
    <dbReference type="NCBI Taxonomy" id="40419"/>
    <lineage>
        <taxon>Eukaryota</taxon>
        <taxon>Fungi</taxon>
        <taxon>Dikarya</taxon>
        <taxon>Basidiomycota</taxon>
        <taxon>Agaricomycotina</taxon>
        <taxon>Agaricomycetes</taxon>
        <taxon>Russulales</taxon>
        <taxon>Auriscalpiaceae</taxon>
        <taxon>Auriscalpium</taxon>
    </lineage>
</organism>
<accession>A0ACB8RQW6</accession>
<reference evidence="1" key="2">
    <citation type="journal article" date="2022" name="New Phytol.">
        <title>Evolutionary transition to the ectomycorrhizal habit in the genomes of a hyperdiverse lineage of mushroom-forming fungi.</title>
        <authorList>
            <person name="Looney B."/>
            <person name="Miyauchi S."/>
            <person name="Morin E."/>
            <person name="Drula E."/>
            <person name="Courty P.E."/>
            <person name="Kohler A."/>
            <person name="Kuo A."/>
            <person name="LaButti K."/>
            <person name="Pangilinan J."/>
            <person name="Lipzen A."/>
            <person name="Riley R."/>
            <person name="Andreopoulos W."/>
            <person name="He G."/>
            <person name="Johnson J."/>
            <person name="Nolan M."/>
            <person name="Tritt A."/>
            <person name="Barry K.W."/>
            <person name="Grigoriev I.V."/>
            <person name="Nagy L.G."/>
            <person name="Hibbett D."/>
            <person name="Henrissat B."/>
            <person name="Matheny P.B."/>
            <person name="Labbe J."/>
            <person name="Martin F.M."/>
        </authorList>
    </citation>
    <scope>NUCLEOTIDE SEQUENCE</scope>
    <source>
        <strain evidence="1">FP105234-sp</strain>
    </source>
</reference>
<protein>
    <submittedName>
        <fullName evidence="1">DUF1748-domain-containing protein</fullName>
    </submittedName>
</protein>
<proteinExistence type="predicted"/>
<gene>
    <name evidence="1" type="ORF">FA95DRAFT_1354564</name>
</gene>
<sequence length="75" mass="8298">MVLGRLFHYAFDAVLVSTLVAGVRRSSGFAPQTESIPDPTLRSVTERYLGIGESIFDMAQATAVNSSYFKRGERR</sequence>
<name>A0ACB8RQW6_9AGAM</name>
<dbReference type="EMBL" id="MU275922">
    <property type="protein sequence ID" value="KAI0046564.1"/>
    <property type="molecule type" value="Genomic_DNA"/>
</dbReference>
<dbReference type="Proteomes" id="UP000814033">
    <property type="component" value="Unassembled WGS sequence"/>
</dbReference>
<evidence type="ECO:0000313" key="1">
    <source>
        <dbReference type="EMBL" id="KAI0046564.1"/>
    </source>
</evidence>
<reference evidence="1" key="1">
    <citation type="submission" date="2021-02" db="EMBL/GenBank/DDBJ databases">
        <authorList>
            <consortium name="DOE Joint Genome Institute"/>
            <person name="Ahrendt S."/>
            <person name="Looney B.P."/>
            <person name="Miyauchi S."/>
            <person name="Morin E."/>
            <person name="Drula E."/>
            <person name="Courty P.E."/>
            <person name="Chicoki N."/>
            <person name="Fauchery L."/>
            <person name="Kohler A."/>
            <person name="Kuo A."/>
            <person name="Labutti K."/>
            <person name="Pangilinan J."/>
            <person name="Lipzen A."/>
            <person name="Riley R."/>
            <person name="Andreopoulos W."/>
            <person name="He G."/>
            <person name="Johnson J."/>
            <person name="Barry K.W."/>
            <person name="Grigoriev I.V."/>
            <person name="Nagy L."/>
            <person name="Hibbett D."/>
            <person name="Henrissat B."/>
            <person name="Matheny P.B."/>
            <person name="Labbe J."/>
            <person name="Martin F."/>
        </authorList>
    </citation>
    <scope>NUCLEOTIDE SEQUENCE</scope>
    <source>
        <strain evidence="1">FP105234-sp</strain>
    </source>
</reference>
<comment type="caution">
    <text evidence="1">The sequence shown here is derived from an EMBL/GenBank/DDBJ whole genome shotgun (WGS) entry which is preliminary data.</text>
</comment>
<keyword evidence="2" id="KW-1185">Reference proteome</keyword>
<evidence type="ECO:0000313" key="2">
    <source>
        <dbReference type="Proteomes" id="UP000814033"/>
    </source>
</evidence>